<accession>A0A8B8PXB4</accession>
<comment type="similarity">
    <text evidence="1">Belongs to the plant acyltransferase family.</text>
</comment>
<dbReference type="SUPFAM" id="SSF52777">
    <property type="entry name" value="CoA-dependent acyltransferases"/>
    <property type="match status" value="1"/>
</dbReference>
<dbReference type="KEGG" id="rarg:115747014"/>
<name>A0A8B8PXB4_9MYRT</name>
<dbReference type="Proteomes" id="UP000827889">
    <property type="component" value="Chromosome 1"/>
</dbReference>
<evidence type="ECO:0000313" key="4">
    <source>
        <dbReference type="RefSeq" id="XP_030538896.1"/>
    </source>
</evidence>
<dbReference type="RefSeq" id="XP_030538896.1">
    <property type="nucleotide sequence ID" value="XM_030683036.1"/>
</dbReference>
<gene>
    <name evidence="3 4" type="primary">LOC115747014</name>
</gene>
<evidence type="ECO:0000313" key="2">
    <source>
        <dbReference type="Proteomes" id="UP000827889"/>
    </source>
</evidence>
<protein>
    <submittedName>
        <fullName evidence="3 4">Omega-hydroxypalmitate O-feruloyl transferase-like</fullName>
    </submittedName>
</protein>
<dbReference type="RefSeq" id="XP_030538895.1">
    <property type="nucleotide sequence ID" value="XM_030683035.1"/>
</dbReference>
<dbReference type="PANTHER" id="PTHR31642:SF318">
    <property type="entry name" value="OMEGA-HYDROXYPALMITATE O-FERULOYL TRANSFERASE"/>
    <property type="match status" value="1"/>
</dbReference>
<evidence type="ECO:0000256" key="1">
    <source>
        <dbReference type="ARBA" id="ARBA00009861"/>
    </source>
</evidence>
<reference evidence="4" key="1">
    <citation type="submission" date="2025-04" db="UniProtKB">
        <authorList>
            <consortium name="RefSeq"/>
        </authorList>
    </citation>
    <scope>IDENTIFICATION</scope>
</reference>
<dbReference type="Gene3D" id="3.30.559.10">
    <property type="entry name" value="Chloramphenicol acetyltransferase-like domain"/>
    <property type="match status" value="2"/>
</dbReference>
<proteinExistence type="inferred from homology"/>
<sequence length="452" mass="51127">MWFRTSPMEASQTMTNNSLIVERSVPVPVLPEEETPGGSLFLSKLDQATNFFASIVYSFDRSDPNMVDVMKQTLSKVLVHYYPLAGRLAKTSQWKLTVDCNKLGVPFLEASANCNIEDLGDMRLLDPSFLEKLVYRSFTESTLEVAPLLTAQVTKFRCGGFTLGIVINHCMVDGYSMKNFMNSWAEIARGRPSSFVPCHDRTILKSRVPPQITSTSDCSIHMSDVSNLMALYEDEQIAWKSFHFDREKLETLKKMATSDGQKSNSSSFIALAALVWRARSMALNMKPHQLSKLLLSVNFRSKLKPPIPRYFGNAIVQACCLCTAGELIDEPFSSTVGRIKKAIERVDEDYVWSWIYYLQTYQFNFFSLSSLLLTSWQRFDYDSVDFGWGKLRTLGTGDLPRTTCAFMPDGSERKGIVVVMGLPLSAMNTFEKLLQFSTREPETPSMRSRARL</sequence>
<dbReference type="PANTHER" id="PTHR31642">
    <property type="entry name" value="TRICHOTHECENE 3-O-ACETYLTRANSFERASE"/>
    <property type="match status" value="1"/>
</dbReference>
<keyword evidence="2" id="KW-1185">Reference proteome</keyword>
<dbReference type="Pfam" id="PF02458">
    <property type="entry name" value="Transferase"/>
    <property type="match status" value="1"/>
</dbReference>
<dbReference type="GeneID" id="115747014"/>
<dbReference type="InterPro" id="IPR023213">
    <property type="entry name" value="CAT-like_dom_sf"/>
</dbReference>
<dbReference type="InterPro" id="IPR050317">
    <property type="entry name" value="Plant_Fungal_Acyltransferase"/>
</dbReference>
<organism evidence="2 4">
    <name type="scientific">Rhodamnia argentea</name>
    <dbReference type="NCBI Taxonomy" id="178133"/>
    <lineage>
        <taxon>Eukaryota</taxon>
        <taxon>Viridiplantae</taxon>
        <taxon>Streptophyta</taxon>
        <taxon>Embryophyta</taxon>
        <taxon>Tracheophyta</taxon>
        <taxon>Spermatophyta</taxon>
        <taxon>Magnoliopsida</taxon>
        <taxon>eudicotyledons</taxon>
        <taxon>Gunneridae</taxon>
        <taxon>Pentapetalae</taxon>
        <taxon>rosids</taxon>
        <taxon>malvids</taxon>
        <taxon>Myrtales</taxon>
        <taxon>Myrtaceae</taxon>
        <taxon>Myrtoideae</taxon>
        <taxon>Myrteae</taxon>
        <taxon>Australasian group</taxon>
        <taxon>Rhodamnia</taxon>
    </lineage>
</organism>
<evidence type="ECO:0000313" key="3">
    <source>
        <dbReference type="RefSeq" id="XP_030538895.1"/>
    </source>
</evidence>
<reference evidence="2" key="2">
    <citation type="submission" date="2025-05" db="UniProtKB">
        <authorList>
            <consortium name="RefSeq"/>
        </authorList>
    </citation>
    <scope>NUCLEOTIDE SEQUENCE [LARGE SCALE GENOMIC DNA]</scope>
</reference>
<dbReference type="AlphaFoldDB" id="A0A8B8PXB4"/>
<dbReference type="GO" id="GO:0016747">
    <property type="term" value="F:acyltransferase activity, transferring groups other than amino-acyl groups"/>
    <property type="evidence" value="ECO:0007669"/>
    <property type="project" value="TreeGrafter"/>
</dbReference>
<dbReference type="OrthoDB" id="671439at2759"/>